<reference evidence="12 13" key="1">
    <citation type="submission" date="2018-06" db="EMBL/GenBank/DDBJ databases">
        <title>Comparative genomics reveals the genomic features of Rhizophagus irregularis, R. cerebriforme, R. diaphanum and Gigaspora rosea, and their symbiotic lifestyle signature.</title>
        <authorList>
            <person name="Morin E."/>
            <person name="San Clemente H."/>
            <person name="Chen E.C.H."/>
            <person name="De La Providencia I."/>
            <person name="Hainaut M."/>
            <person name="Kuo A."/>
            <person name="Kohler A."/>
            <person name="Murat C."/>
            <person name="Tang N."/>
            <person name="Roy S."/>
            <person name="Loubradou J."/>
            <person name="Henrissat B."/>
            <person name="Grigoriev I.V."/>
            <person name="Corradi N."/>
            <person name="Roux C."/>
            <person name="Martin F.M."/>
        </authorList>
    </citation>
    <scope>NUCLEOTIDE SEQUENCE [LARGE SCALE GENOMIC DNA]</scope>
    <source>
        <strain evidence="12 13">DAOM 227022</strain>
    </source>
</reference>
<dbReference type="GO" id="GO:0043625">
    <property type="term" value="C:delta DNA polymerase complex"/>
    <property type="evidence" value="ECO:0007669"/>
    <property type="project" value="TreeGrafter"/>
</dbReference>
<feature type="domain" description="DNA polymerase alpha/delta/epsilon subunit B" evidence="10">
    <location>
        <begin position="219"/>
        <end position="434"/>
    </location>
</feature>
<evidence type="ECO:0000313" key="12">
    <source>
        <dbReference type="EMBL" id="RIA96263.1"/>
    </source>
</evidence>
<keyword evidence="7" id="KW-0239">DNA-directed DNA polymerase</keyword>
<evidence type="ECO:0000256" key="6">
    <source>
        <dbReference type="ARBA" id="ARBA00022705"/>
    </source>
</evidence>
<dbReference type="OrthoDB" id="3763at2759"/>
<organism evidence="12 13">
    <name type="scientific">Glomus cerebriforme</name>
    <dbReference type="NCBI Taxonomy" id="658196"/>
    <lineage>
        <taxon>Eukaryota</taxon>
        <taxon>Fungi</taxon>
        <taxon>Fungi incertae sedis</taxon>
        <taxon>Mucoromycota</taxon>
        <taxon>Glomeromycotina</taxon>
        <taxon>Glomeromycetes</taxon>
        <taxon>Glomerales</taxon>
        <taxon>Glomeraceae</taxon>
        <taxon>Glomus</taxon>
    </lineage>
</organism>
<protein>
    <recommendedName>
        <fullName evidence="3">DNA-directed DNA polymerase</fullName>
        <ecNumber evidence="3">2.7.7.7</ecNumber>
    </recommendedName>
</protein>
<dbReference type="GO" id="GO:0003887">
    <property type="term" value="F:DNA-directed DNA polymerase activity"/>
    <property type="evidence" value="ECO:0007669"/>
    <property type="project" value="UniProtKB-KW"/>
</dbReference>
<comment type="subcellular location">
    <subcellularLocation>
        <location evidence="1">Nucleus</location>
    </subcellularLocation>
</comment>
<evidence type="ECO:0000313" key="13">
    <source>
        <dbReference type="Proteomes" id="UP000265703"/>
    </source>
</evidence>
<comment type="similarity">
    <text evidence="2">Belongs to the DNA polymerase delta/II small subunit family.</text>
</comment>
<dbReference type="InterPro" id="IPR007185">
    <property type="entry name" value="DNA_pol_a/d/e_bsu"/>
</dbReference>
<dbReference type="InterPro" id="IPR041863">
    <property type="entry name" value="PolD2_C"/>
</dbReference>
<comment type="catalytic activity">
    <reaction evidence="9">
        <text>DNA(n) + a 2'-deoxyribonucleoside 5'-triphosphate = DNA(n+1) + diphosphate</text>
        <dbReference type="Rhea" id="RHEA:22508"/>
        <dbReference type="Rhea" id="RHEA-COMP:17339"/>
        <dbReference type="Rhea" id="RHEA-COMP:17340"/>
        <dbReference type="ChEBI" id="CHEBI:33019"/>
        <dbReference type="ChEBI" id="CHEBI:61560"/>
        <dbReference type="ChEBI" id="CHEBI:173112"/>
        <dbReference type="EC" id="2.7.7.7"/>
    </reaction>
</comment>
<name>A0A397TDF7_9GLOM</name>
<feature type="domain" description="DNA polymerase delta subunit OB-fold" evidence="11">
    <location>
        <begin position="66"/>
        <end position="194"/>
    </location>
</feature>
<evidence type="ECO:0000259" key="10">
    <source>
        <dbReference type="Pfam" id="PF04042"/>
    </source>
</evidence>
<dbReference type="GO" id="GO:0006273">
    <property type="term" value="P:lagging strand elongation"/>
    <property type="evidence" value="ECO:0007669"/>
    <property type="project" value="UniProtKB-ARBA"/>
</dbReference>
<dbReference type="Proteomes" id="UP000265703">
    <property type="component" value="Unassembled WGS sequence"/>
</dbReference>
<dbReference type="EC" id="2.7.7.7" evidence="3"/>
<dbReference type="InterPro" id="IPR040663">
    <property type="entry name" value="DNA_pol_D_N"/>
</dbReference>
<keyword evidence="5" id="KW-0548">Nucleotidyltransferase</keyword>
<keyword evidence="4" id="KW-0808">Transferase</keyword>
<evidence type="ECO:0000259" key="11">
    <source>
        <dbReference type="Pfam" id="PF18018"/>
    </source>
</evidence>
<dbReference type="Pfam" id="PF18018">
    <property type="entry name" value="DNA_pol_D_N"/>
    <property type="match status" value="1"/>
</dbReference>
<dbReference type="STRING" id="658196.A0A397TDF7"/>
<dbReference type="AlphaFoldDB" id="A0A397TDF7"/>
<dbReference type="FunFam" id="3.60.21.50:FF:000002">
    <property type="entry name" value="DNA polymerase delta small subunit"/>
    <property type="match status" value="1"/>
</dbReference>
<dbReference type="GO" id="GO:0003677">
    <property type="term" value="F:DNA binding"/>
    <property type="evidence" value="ECO:0007669"/>
    <property type="project" value="InterPro"/>
</dbReference>
<dbReference type="GO" id="GO:0006281">
    <property type="term" value="P:DNA repair"/>
    <property type="evidence" value="ECO:0007669"/>
    <property type="project" value="UniProtKB-ARBA"/>
</dbReference>
<dbReference type="InterPro" id="IPR024826">
    <property type="entry name" value="DNA_pol_delta/II_ssu"/>
</dbReference>
<dbReference type="GO" id="GO:1902969">
    <property type="term" value="P:mitotic DNA replication"/>
    <property type="evidence" value="ECO:0007669"/>
    <property type="project" value="UniProtKB-ARBA"/>
</dbReference>
<evidence type="ECO:0000256" key="4">
    <source>
        <dbReference type="ARBA" id="ARBA00022679"/>
    </source>
</evidence>
<keyword evidence="6" id="KW-0235">DNA replication</keyword>
<dbReference type="PANTHER" id="PTHR10416:SF0">
    <property type="entry name" value="DNA POLYMERASE DELTA SUBUNIT 2"/>
    <property type="match status" value="1"/>
</dbReference>
<dbReference type="CDD" id="cd07387">
    <property type="entry name" value="MPP_PolD2_C"/>
    <property type="match status" value="1"/>
</dbReference>
<evidence type="ECO:0000256" key="1">
    <source>
        <dbReference type="ARBA" id="ARBA00004123"/>
    </source>
</evidence>
<dbReference type="FunFam" id="2.40.50.430:FF:000002">
    <property type="entry name" value="DNA polymerase delta subunit"/>
    <property type="match status" value="1"/>
</dbReference>
<dbReference type="Gene3D" id="2.40.50.430">
    <property type="match status" value="1"/>
</dbReference>
<accession>A0A397TDF7</accession>
<dbReference type="Pfam" id="PF04042">
    <property type="entry name" value="DNA_pol_E_B"/>
    <property type="match status" value="1"/>
</dbReference>
<sequence length="479" mass="54626">MESEENETSTFPVEGSTSDIPVEYLLSLSKTDNEESVEISRAEVTYNDMPEYHDKLLIKKNSYSHFAHIYFVRYTELSPIILEAARKKWNDYAKHVNKILNVKSNELCYLVGTVYMEMQNKPNILAELSRNNWDPAPPLKEKYCSNTDEFWLEDDSGRIKIIGDRLKEEIIVSGIIMSVLGKENSQGDFEVSDICIAGLPEQISPMIQMDIDGDDDKYVALISGLNIGANGVSETRLQIMLEYFTGELGSFPEQKNISSKIARIIIAGNSLAVVKPIPDERKQKKYGYDNSLYDAEPLNQLDDFLERLCSLLPVHIMPGKNDPADSTLPQQPILSNLLPKVGRNPNFYPVTNPYWCEFDDVSFLGTSGQTIDDIYKYIEIEDRLIIAERTLHWRHMAPSAPDTLWCFPFKDVDPFIIDKMPDVYFIGNQKEFATKLVKGPEQQFTRIILLPSFAESGIVVFLNLNNLKCHTTYFPSTFF</sequence>
<evidence type="ECO:0000256" key="2">
    <source>
        <dbReference type="ARBA" id="ARBA00006035"/>
    </source>
</evidence>
<evidence type="ECO:0000256" key="5">
    <source>
        <dbReference type="ARBA" id="ARBA00022695"/>
    </source>
</evidence>
<comment type="caution">
    <text evidence="12">The sequence shown here is derived from an EMBL/GenBank/DDBJ whole genome shotgun (WGS) entry which is preliminary data.</text>
</comment>
<proteinExistence type="inferred from homology"/>
<dbReference type="PANTHER" id="PTHR10416">
    <property type="entry name" value="DNA POLYMERASE DELTA SUBUNIT 2"/>
    <property type="match status" value="1"/>
</dbReference>
<evidence type="ECO:0000256" key="8">
    <source>
        <dbReference type="ARBA" id="ARBA00023242"/>
    </source>
</evidence>
<keyword evidence="8" id="KW-0539">Nucleus</keyword>
<evidence type="ECO:0000256" key="7">
    <source>
        <dbReference type="ARBA" id="ARBA00022932"/>
    </source>
</evidence>
<gene>
    <name evidence="12" type="ORF">C1645_755550</name>
</gene>
<evidence type="ECO:0000256" key="9">
    <source>
        <dbReference type="ARBA" id="ARBA00049244"/>
    </source>
</evidence>
<evidence type="ECO:0000256" key="3">
    <source>
        <dbReference type="ARBA" id="ARBA00012417"/>
    </source>
</evidence>
<keyword evidence="13" id="KW-1185">Reference proteome</keyword>
<dbReference type="EMBL" id="QKYT01000048">
    <property type="protein sequence ID" value="RIA96263.1"/>
    <property type="molecule type" value="Genomic_DNA"/>
</dbReference>
<dbReference type="Gene3D" id="3.60.21.50">
    <property type="match status" value="1"/>
</dbReference>